<evidence type="ECO:0000313" key="1">
    <source>
        <dbReference type="EMBL" id="CAG1975368.1"/>
    </source>
</evidence>
<reference evidence="1" key="2">
    <citation type="submission" date="2021-03" db="EMBL/GenBank/DDBJ databases">
        <authorList>
            <person name="Alouane T."/>
            <person name="Langin T."/>
            <person name="Bonhomme L."/>
        </authorList>
    </citation>
    <scope>NUCLEOTIDE SEQUENCE</scope>
    <source>
        <strain evidence="1">MDC_Fg202</strain>
    </source>
</reference>
<sequence length="156" mass="17568">MELATADHSVDRGSQHCPISLARVFRFVCLLQPASIVCLESLIPSTGSASPVRGASEQVSYSCHWAVREEEITPQLLNEQTPRSEVVGPRNLIEFKGERRPRRRLKILLAAQSSRAQIPCIESSIWILAHPSMENTPRTGKEFDLSRYLRSQMNKL</sequence>
<reference evidence="2" key="1">
    <citation type="submission" date="2019-04" db="EMBL/GenBank/DDBJ databases">
        <authorList>
            <person name="Melise S."/>
            <person name="Noan J."/>
            <person name="Okalmin O."/>
        </authorList>
    </citation>
    <scope>NUCLEOTIDE SEQUENCE</scope>
    <source>
        <strain evidence="2">FN9</strain>
    </source>
</reference>
<dbReference type="EMBL" id="CAJPIJ010000104">
    <property type="protein sequence ID" value="CAG1975368.1"/>
    <property type="molecule type" value="Genomic_DNA"/>
</dbReference>
<accession>A0A4E9EAT1</accession>
<dbReference type="Proteomes" id="UP000746612">
    <property type="component" value="Unassembled WGS sequence"/>
</dbReference>
<name>A0A4E9EAT1_GIBZA</name>
<dbReference type="AlphaFoldDB" id="A0A4E9EAT1"/>
<organism evidence="2">
    <name type="scientific">Gibberella zeae</name>
    <name type="common">Wheat head blight fungus</name>
    <name type="synonym">Fusarium graminearum</name>
    <dbReference type="NCBI Taxonomy" id="5518"/>
    <lineage>
        <taxon>Eukaryota</taxon>
        <taxon>Fungi</taxon>
        <taxon>Dikarya</taxon>
        <taxon>Ascomycota</taxon>
        <taxon>Pezizomycotina</taxon>
        <taxon>Sordariomycetes</taxon>
        <taxon>Hypocreomycetidae</taxon>
        <taxon>Hypocreales</taxon>
        <taxon>Nectriaceae</taxon>
        <taxon>Fusarium</taxon>
    </lineage>
</organism>
<protein>
    <submittedName>
        <fullName evidence="2">Uncharacterized protein</fullName>
    </submittedName>
</protein>
<gene>
    <name evidence="2" type="ORF">FUG_LOCUS55334</name>
    <name evidence="1" type="ORF">MDCFG202_LOCUS142499</name>
</gene>
<dbReference type="EMBL" id="CAAKMV010000044">
    <property type="protein sequence ID" value="VIO53035.1"/>
    <property type="molecule type" value="Genomic_DNA"/>
</dbReference>
<proteinExistence type="predicted"/>
<evidence type="ECO:0000313" key="2">
    <source>
        <dbReference type="EMBL" id="VIO53035.1"/>
    </source>
</evidence>